<dbReference type="RefSeq" id="WP_366193071.1">
    <property type="nucleotide sequence ID" value="NZ_JBFBVU010000012.1"/>
</dbReference>
<accession>A0ABV3L6X4</accession>
<proteinExistence type="inferred from homology"/>
<dbReference type="EMBL" id="JBFBVU010000012">
    <property type="protein sequence ID" value="MEV8467290.1"/>
    <property type="molecule type" value="Genomic_DNA"/>
</dbReference>
<comment type="caution">
    <text evidence="4">The sequence shown here is derived from an EMBL/GenBank/DDBJ whole genome shotgun (WGS) entry which is preliminary data.</text>
</comment>
<dbReference type="PANTHER" id="PTHR43477:SF4">
    <property type="entry name" value="DEHYDROGENASE_REDUCTASE SDR FAMILY MEMBER 6"/>
    <property type="match status" value="1"/>
</dbReference>
<dbReference type="Pfam" id="PF13561">
    <property type="entry name" value="adh_short_C2"/>
    <property type="match status" value="1"/>
</dbReference>
<dbReference type="SUPFAM" id="SSF51735">
    <property type="entry name" value="NAD(P)-binding Rossmann-fold domains"/>
    <property type="match status" value="1"/>
</dbReference>
<keyword evidence="2" id="KW-0560">Oxidoreductase</keyword>
<dbReference type="InterPro" id="IPR002347">
    <property type="entry name" value="SDR_fam"/>
</dbReference>
<evidence type="ECO:0000313" key="4">
    <source>
        <dbReference type="EMBL" id="MEV8467290.1"/>
    </source>
</evidence>
<dbReference type="InterPro" id="IPR051122">
    <property type="entry name" value="SDR_DHRS6-like"/>
</dbReference>
<dbReference type="PANTHER" id="PTHR43477">
    <property type="entry name" value="DIHYDROANTICAPSIN 7-DEHYDROGENASE"/>
    <property type="match status" value="1"/>
</dbReference>
<reference evidence="4 5" key="1">
    <citation type="submission" date="2024-07" db="EMBL/GenBank/DDBJ databases">
        <authorList>
            <person name="Kang M."/>
        </authorList>
    </citation>
    <scope>NUCLEOTIDE SEQUENCE [LARGE SCALE GENOMIC DNA]</scope>
    <source>
        <strain evidence="4 5">DFM31</strain>
    </source>
</reference>
<evidence type="ECO:0000256" key="1">
    <source>
        <dbReference type="ARBA" id="ARBA00006484"/>
    </source>
</evidence>
<dbReference type="Proteomes" id="UP001553161">
    <property type="component" value="Unassembled WGS sequence"/>
</dbReference>
<dbReference type="PRINTS" id="PR00080">
    <property type="entry name" value="SDRFAMILY"/>
</dbReference>
<gene>
    <name evidence="4" type="ORF">AB0T83_10915</name>
</gene>
<sequence length="252" mass="25857">MIDLTGKSIFASAAGAGIGRAVAKRLLQGGARVHAVDLDGGALQSLQAEATAEGIADKLTIEALDATDPDKLAACAEALPDCNGLYNGVGWVHEGTLETTSRADWDRSWALNVTPMMEACRAFLPGMVARGGGSIVNVSSVASSLKAVPNRMAYSATKAAVLGLTKSIAADYVGQGIRVNALCPGTVDSPSLRSRIDSAPDPDAALAAFIARQPVGRLGTPEEMAEIVAFLLSDSAAYVTGTHFVLDGGITM</sequence>
<keyword evidence="3" id="KW-0520">NAD</keyword>
<dbReference type="PRINTS" id="PR00081">
    <property type="entry name" value="GDHRDH"/>
</dbReference>
<keyword evidence="5" id="KW-1185">Reference proteome</keyword>
<evidence type="ECO:0000256" key="3">
    <source>
        <dbReference type="ARBA" id="ARBA00023027"/>
    </source>
</evidence>
<organism evidence="4 5">
    <name type="scientific">Meridianimarinicoccus marinus</name>
    <dbReference type="NCBI Taxonomy" id="3231483"/>
    <lineage>
        <taxon>Bacteria</taxon>
        <taxon>Pseudomonadati</taxon>
        <taxon>Pseudomonadota</taxon>
        <taxon>Alphaproteobacteria</taxon>
        <taxon>Rhodobacterales</taxon>
        <taxon>Paracoccaceae</taxon>
        <taxon>Meridianimarinicoccus</taxon>
    </lineage>
</organism>
<dbReference type="InterPro" id="IPR020904">
    <property type="entry name" value="Sc_DH/Rdtase_CS"/>
</dbReference>
<protein>
    <submittedName>
        <fullName evidence="4">SDR family oxidoreductase</fullName>
    </submittedName>
</protein>
<name>A0ABV3L6X4_9RHOB</name>
<comment type="similarity">
    <text evidence="1">Belongs to the short-chain dehydrogenases/reductases (SDR) family.</text>
</comment>
<evidence type="ECO:0000313" key="5">
    <source>
        <dbReference type="Proteomes" id="UP001553161"/>
    </source>
</evidence>
<dbReference type="InterPro" id="IPR036291">
    <property type="entry name" value="NAD(P)-bd_dom_sf"/>
</dbReference>
<evidence type="ECO:0000256" key="2">
    <source>
        <dbReference type="ARBA" id="ARBA00023002"/>
    </source>
</evidence>
<dbReference type="PROSITE" id="PS00061">
    <property type="entry name" value="ADH_SHORT"/>
    <property type="match status" value="1"/>
</dbReference>
<dbReference type="Gene3D" id="3.40.50.720">
    <property type="entry name" value="NAD(P)-binding Rossmann-like Domain"/>
    <property type="match status" value="1"/>
</dbReference>